<dbReference type="Proteomes" id="UP000006253">
    <property type="component" value="Unassembled WGS sequence"/>
</dbReference>
<feature type="domain" description="AAA+ ATPase" evidence="1">
    <location>
        <begin position="132"/>
        <end position="270"/>
    </location>
</feature>
<dbReference type="SMART" id="SM00382">
    <property type="entry name" value="AAA"/>
    <property type="match status" value="1"/>
</dbReference>
<accession>A0A0E2AZ86</accession>
<dbReference type="Gene3D" id="3.40.50.300">
    <property type="entry name" value="P-loop containing nucleotide triphosphate hydrolases"/>
    <property type="match status" value="1"/>
</dbReference>
<gene>
    <name evidence="2" type="ORF">LEP1GSC081_0772</name>
</gene>
<proteinExistence type="predicted"/>
<evidence type="ECO:0000313" key="3">
    <source>
        <dbReference type="Proteomes" id="UP000006253"/>
    </source>
</evidence>
<dbReference type="Pfam" id="PF01695">
    <property type="entry name" value="IstB_IS21"/>
    <property type="match status" value="1"/>
</dbReference>
<dbReference type="PANTHER" id="PTHR30050:SF4">
    <property type="entry name" value="ATP-BINDING PROTEIN RV3427C IN INSERTION SEQUENCE-RELATED"/>
    <property type="match status" value="1"/>
</dbReference>
<dbReference type="CDD" id="cd00009">
    <property type="entry name" value="AAA"/>
    <property type="match status" value="1"/>
</dbReference>
<dbReference type="InterPro" id="IPR003593">
    <property type="entry name" value="AAA+_ATPase"/>
</dbReference>
<dbReference type="GO" id="GO:0006260">
    <property type="term" value="P:DNA replication"/>
    <property type="evidence" value="ECO:0007669"/>
    <property type="project" value="TreeGrafter"/>
</dbReference>
<organism evidence="2 3">
    <name type="scientific">Leptospira kirschneri str. H1</name>
    <dbReference type="NCBI Taxonomy" id="1049966"/>
    <lineage>
        <taxon>Bacteria</taxon>
        <taxon>Pseudomonadati</taxon>
        <taxon>Spirochaetota</taxon>
        <taxon>Spirochaetia</taxon>
        <taxon>Leptospirales</taxon>
        <taxon>Leptospiraceae</taxon>
        <taxon>Leptospira</taxon>
    </lineage>
</organism>
<name>A0A0E2AZ86_9LEPT</name>
<dbReference type="InterPro" id="IPR027417">
    <property type="entry name" value="P-loop_NTPase"/>
</dbReference>
<keyword evidence="2" id="KW-0547">Nucleotide-binding</keyword>
<dbReference type="InterPro" id="IPR002611">
    <property type="entry name" value="IstB_ATP-bd"/>
</dbReference>
<dbReference type="PANTHER" id="PTHR30050">
    <property type="entry name" value="CHROMOSOMAL REPLICATION INITIATOR PROTEIN DNAA"/>
    <property type="match status" value="1"/>
</dbReference>
<protein>
    <submittedName>
        <fullName evidence="2">IstB-like ATP-binding protein</fullName>
    </submittedName>
</protein>
<reference evidence="2 3" key="1">
    <citation type="submission" date="2012-10" db="EMBL/GenBank/DDBJ databases">
        <authorList>
            <person name="Harkins D.M."/>
            <person name="Durkin A.S."/>
            <person name="Brinkac L.M."/>
            <person name="Selengut J.D."/>
            <person name="Sanka R."/>
            <person name="DePew J."/>
            <person name="Purushe J."/>
            <person name="Peacock S.J."/>
            <person name="Thaipadungpanit J."/>
            <person name="Wuthiekanun V.W."/>
            <person name="Day N.P."/>
            <person name="Vinetz J.M."/>
            <person name="Sutton G.G."/>
            <person name="Nelson W.C."/>
            <person name="Fouts D.E."/>
        </authorList>
    </citation>
    <scope>NUCLEOTIDE SEQUENCE [LARGE SCALE GENOMIC DNA]</scope>
    <source>
        <strain evidence="2 3">H1</strain>
    </source>
</reference>
<evidence type="ECO:0000313" key="2">
    <source>
        <dbReference type="EMBL" id="EKO14266.1"/>
    </source>
</evidence>
<evidence type="ECO:0000259" key="1">
    <source>
        <dbReference type="SMART" id="SM00382"/>
    </source>
</evidence>
<dbReference type="GO" id="GO:0005524">
    <property type="term" value="F:ATP binding"/>
    <property type="evidence" value="ECO:0007669"/>
    <property type="project" value="UniProtKB-KW"/>
</dbReference>
<sequence>MILKKYTPVQEGAPNCPQCGGVGFSLTENVPGTSSGVLTICHCISENCPCQGKPPWRVYDESLGKMIPCVCHNARMELGHLETIFKKSGIPPKYRYRTLDQTDHSAAVGISFTIAHNWAHDLVHKWNDPGFKPHGLYLWGGPGTGKTLLACIILNELIFRYKINCKYAKINRDFLNTLRETYQKDSETHGMEKTIETLFAEVEVLVLDDFGVQKESDWSNSKLYDLIDARYEQEKLTILTSNTSPAEWKDKAEGRIYSRLREMTEEVHLECADYRLKLSESGGRG</sequence>
<comment type="caution">
    <text evidence="2">The sequence shown here is derived from an EMBL/GenBank/DDBJ whole genome shotgun (WGS) entry which is preliminary data.</text>
</comment>
<dbReference type="RefSeq" id="WP_004766621.1">
    <property type="nucleotide sequence ID" value="NZ_AHMY02000058.1"/>
</dbReference>
<dbReference type="SUPFAM" id="SSF52540">
    <property type="entry name" value="P-loop containing nucleoside triphosphate hydrolases"/>
    <property type="match status" value="1"/>
</dbReference>
<dbReference type="AlphaFoldDB" id="A0A0E2AZ86"/>
<dbReference type="EMBL" id="AHMY02000058">
    <property type="protein sequence ID" value="EKO14266.1"/>
    <property type="molecule type" value="Genomic_DNA"/>
</dbReference>
<keyword evidence="2" id="KW-0067">ATP-binding</keyword>